<comment type="caution">
    <text evidence="5">The sequence shown here is derived from an EMBL/GenBank/DDBJ whole genome shotgun (WGS) entry which is preliminary data.</text>
</comment>
<sequence>MDNEYTLAEQAFLLCYNLDKQRMTRTDHVDYLVRAAALVELYQGGQIEDRNGKAGPARGASVRDQALAPVLDEIGQAPNKSWKHWVRHNAKATKRAVRAGLVDKRAVAVEQGRVLLVFPHTTTTVKDTRAVKQVRAKAKDALRQPSAQVDPAGAALVALAAAVELGFVLDRRTRREHKARIKQCMEIAGPAAAGLRKLIQQRRSGAIAGASAGATAGGS</sequence>
<protein>
    <submittedName>
        <fullName evidence="5">Golgi phosphoprotein 3 GPP34</fullName>
    </submittedName>
</protein>
<dbReference type="InterPro" id="IPR038261">
    <property type="entry name" value="GPP34-like_sf"/>
</dbReference>
<evidence type="ECO:0000256" key="2">
    <source>
        <dbReference type="ARBA" id="ARBA00023034"/>
    </source>
</evidence>
<keyword evidence="4" id="KW-0472">Membrane</keyword>
<keyword evidence="2" id="KW-0333">Golgi apparatus</keyword>
<comment type="subcellular location">
    <subcellularLocation>
        <location evidence="1">Golgi apparatus membrane</location>
        <topology evidence="1">Peripheral membrane protein</topology>
        <orientation evidence="1">Cytoplasmic side</orientation>
    </subcellularLocation>
</comment>
<dbReference type="EMBL" id="SNXZ01000001">
    <property type="protein sequence ID" value="TDQ04454.1"/>
    <property type="molecule type" value="Genomic_DNA"/>
</dbReference>
<dbReference type="RefSeq" id="WP_133847354.1">
    <property type="nucleotide sequence ID" value="NZ_SNXZ01000001.1"/>
</dbReference>
<keyword evidence="3" id="KW-0446">Lipid-binding</keyword>
<evidence type="ECO:0000313" key="5">
    <source>
        <dbReference type="EMBL" id="TDQ04454.1"/>
    </source>
</evidence>
<dbReference type="GO" id="GO:0012505">
    <property type="term" value="C:endomembrane system"/>
    <property type="evidence" value="ECO:0007669"/>
    <property type="project" value="UniProtKB-ARBA"/>
</dbReference>
<dbReference type="AlphaFoldDB" id="A0A4R6SKQ9"/>
<dbReference type="GO" id="GO:0005737">
    <property type="term" value="C:cytoplasm"/>
    <property type="evidence" value="ECO:0007669"/>
    <property type="project" value="UniProtKB-ARBA"/>
</dbReference>
<gene>
    <name evidence="5" type="ORF">EV186_101406</name>
</gene>
<reference evidence="5 6" key="1">
    <citation type="submission" date="2019-03" db="EMBL/GenBank/DDBJ databases">
        <title>Genomic Encyclopedia of Type Strains, Phase IV (KMG-IV): sequencing the most valuable type-strain genomes for metagenomic binning, comparative biology and taxonomic classification.</title>
        <authorList>
            <person name="Goeker M."/>
        </authorList>
    </citation>
    <scope>NUCLEOTIDE SEQUENCE [LARGE SCALE GENOMIC DNA]</scope>
    <source>
        <strain evidence="5 6">DSM 45361</strain>
    </source>
</reference>
<proteinExistence type="predicted"/>
<dbReference type="Gene3D" id="1.10.3630.10">
    <property type="entry name" value="yeast vps74-n-term truncation variant domain like"/>
    <property type="match status" value="1"/>
</dbReference>
<dbReference type="GO" id="GO:0070273">
    <property type="term" value="F:phosphatidylinositol-4-phosphate binding"/>
    <property type="evidence" value="ECO:0007669"/>
    <property type="project" value="InterPro"/>
</dbReference>
<dbReference type="OrthoDB" id="4717569at2"/>
<evidence type="ECO:0000256" key="1">
    <source>
        <dbReference type="ARBA" id="ARBA00004255"/>
    </source>
</evidence>
<evidence type="ECO:0000313" key="6">
    <source>
        <dbReference type="Proteomes" id="UP000295444"/>
    </source>
</evidence>
<dbReference type="Proteomes" id="UP000295444">
    <property type="component" value="Unassembled WGS sequence"/>
</dbReference>
<evidence type="ECO:0000256" key="3">
    <source>
        <dbReference type="ARBA" id="ARBA00023121"/>
    </source>
</evidence>
<dbReference type="Pfam" id="PF05719">
    <property type="entry name" value="GPP34"/>
    <property type="match status" value="1"/>
</dbReference>
<dbReference type="InterPro" id="IPR008628">
    <property type="entry name" value="GPP34-like"/>
</dbReference>
<organism evidence="5 6">
    <name type="scientific">Labedaea rhizosphaerae</name>
    <dbReference type="NCBI Taxonomy" id="598644"/>
    <lineage>
        <taxon>Bacteria</taxon>
        <taxon>Bacillati</taxon>
        <taxon>Actinomycetota</taxon>
        <taxon>Actinomycetes</taxon>
        <taxon>Pseudonocardiales</taxon>
        <taxon>Pseudonocardiaceae</taxon>
        <taxon>Labedaea</taxon>
    </lineage>
</organism>
<name>A0A4R6SKQ9_LABRH</name>
<evidence type="ECO:0000256" key="4">
    <source>
        <dbReference type="ARBA" id="ARBA00023136"/>
    </source>
</evidence>
<keyword evidence="6" id="KW-1185">Reference proteome</keyword>
<accession>A0A4R6SKQ9</accession>